<comment type="catalytic activity">
    <reaction evidence="1 3">
        <text>Thiol-dependent hydrolysis of ester, thioester, amide, peptide and isopeptide bonds formed by the C-terminal Gly of ubiquitin (a 76-residue protein attached to proteins as an intracellular targeting signal).</text>
        <dbReference type="EC" id="3.4.19.12"/>
    </reaction>
</comment>
<dbReference type="Proteomes" id="UP000038045">
    <property type="component" value="Unplaced"/>
</dbReference>
<accession>A0A0N5A1H7</accession>
<dbReference type="CDD" id="cd02674">
    <property type="entry name" value="Peptidase_C19R"/>
    <property type="match status" value="1"/>
</dbReference>
<dbReference type="PROSITE" id="PS00972">
    <property type="entry name" value="USP_1"/>
    <property type="match status" value="1"/>
</dbReference>
<keyword evidence="6" id="KW-1185">Reference proteome</keyword>
<dbReference type="InterPro" id="IPR038765">
    <property type="entry name" value="Papain-like_cys_pep_sf"/>
</dbReference>
<evidence type="ECO:0000313" key="7">
    <source>
        <dbReference type="WBParaSite" id="PTRK_0001547600.1"/>
    </source>
</evidence>
<evidence type="ECO:0000259" key="5">
    <source>
        <dbReference type="PROSITE" id="PS50235"/>
    </source>
</evidence>
<evidence type="ECO:0000256" key="2">
    <source>
        <dbReference type="ARBA" id="ARBA00009085"/>
    </source>
</evidence>
<dbReference type="AlphaFoldDB" id="A0A0N5A1H7"/>
<dbReference type="Pfam" id="PF00443">
    <property type="entry name" value="UCH"/>
    <property type="match status" value="1"/>
</dbReference>
<dbReference type="InterPro" id="IPR001394">
    <property type="entry name" value="Peptidase_C19_UCH"/>
</dbReference>
<keyword evidence="3" id="KW-0833">Ubl conjugation pathway</keyword>
<evidence type="ECO:0000256" key="4">
    <source>
        <dbReference type="SAM" id="MobiDB-lite"/>
    </source>
</evidence>
<dbReference type="WBParaSite" id="PTRK_0001547600.1">
    <property type="protein sequence ID" value="PTRK_0001547600.1"/>
    <property type="gene ID" value="PTRK_0001547600"/>
</dbReference>
<organism evidence="6 7">
    <name type="scientific">Parastrongyloides trichosuri</name>
    <name type="common">Possum-specific nematode worm</name>
    <dbReference type="NCBI Taxonomy" id="131310"/>
    <lineage>
        <taxon>Eukaryota</taxon>
        <taxon>Metazoa</taxon>
        <taxon>Ecdysozoa</taxon>
        <taxon>Nematoda</taxon>
        <taxon>Chromadorea</taxon>
        <taxon>Rhabditida</taxon>
        <taxon>Tylenchina</taxon>
        <taxon>Panagrolaimomorpha</taxon>
        <taxon>Strongyloidoidea</taxon>
        <taxon>Strongyloididae</taxon>
        <taxon>Parastrongyloides</taxon>
    </lineage>
</organism>
<feature type="compositionally biased region" description="Basic and acidic residues" evidence="4">
    <location>
        <begin position="286"/>
        <end position="300"/>
    </location>
</feature>
<keyword evidence="3" id="KW-0645">Protease</keyword>
<dbReference type="InterPro" id="IPR036873">
    <property type="entry name" value="Rhodanese-like_dom_sf"/>
</dbReference>
<dbReference type="Gene3D" id="3.90.70.10">
    <property type="entry name" value="Cysteine proteinases"/>
    <property type="match status" value="1"/>
</dbReference>
<keyword evidence="3" id="KW-0378">Hydrolase</keyword>
<keyword evidence="3" id="KW-0788">Thiol protease</keyword>
<dbReference type="PROSITE" id="PS00973">
    <property type="entry name" value="USP_2"/>
    <property type="match status" value="1"/>
</dbReference>
<reference evidence="7" key="1">
    <citation type="submission" date="2017-02" db="UniProtKB">
        <authorList>
            <consortium name="WormBaseParasite"/>
        </authorList>
    </citation>
    <scope>IDENTIFICATION</scope>
</reference>
<dbReference type="STRING" id="131310.A0A0N5A1H7"/>
<dbReference type="GO" id="GO:0016579">
    <property type="term" value="P:protein deubiquitination"/>
    <property type="evidence" value="ECO:0007669"/>
    <property type="project" value="InterPro"/>
</dbReference>
<dbReference type="InterPro" id="IPR018200">
    <property type="entry name" value="USP_CS"/>
</dbReference>
<dbReference type="GO" id="GO:0006508">
    <property type="term" value="P:proteolysis"/>
    <property type="evidence" value="ECO:0007669"/>
    <property type="project" value="UniProtKB-KW"/>
</dbReference>
<protein>
    <recommendedName>
        <fullName evidence="3">Ubiquitin carboxyl-terminal hydrolase</fullName>
        <ecNumber evidence="3">3.4.19.12</ecNumber>
    </recommendedName>
</protein>
<feature type="region of interest" description="Disordered" evidence="4">
    <location>
        <begin position="286"/>
        <end position="313"/>
    </location>
</feature>
<dbReference type="Gene3D" id="3.40.250.10">
    <property type="entry name" value="Rhodanese-like domain"/>
    <property type="match status" value="1"/>
</dbReference>
<dbReference type="InterPro" id="IPR050185">
    <property type="entry name" value="Ub_carboxyl-term_hydrolase"/>
</dbReference>
<evidence type="ECO:0000256" key="1">
    <source>
        <dbReference type="ARBA" id="ARBA00000707"/>
    </source>
</evidence>
<sequence length="718" mass="82956">MTVEPPEEIDGINIPTLKELDLMYQNCFVNEEKETYFKYSLDILTLYVKKMSINARNAFKEKDYERAQKSASKAVICIKEAFCDKNGDVKEEFLEILNDAESVMEELRELSIHYHGLETSSSKESISVEEFFKEIMGENQILVIDYRRKKSESLYFEGRVNVIVIELVIYSLTIGFSCFDIRSNKDRSIDWTKFSYIISMGTDNNNSVIEKIVKDCLTKLNESYNNTLNILYLEGGFERFKECYPDYVKKDINLSKFMYKNVIRSFEPIVSHKKTETYIEIQNVSVKEKSSSDENREKNSKLMNGNNNNKESSVKLNEENGHLKRKLSLSDKSLKLFDSSISPLNRNIAKKMKLFEDSIQQEYFNSLNNIRKQSVDGGIVIGMSGLKNLGNTCFMNSVIQALFHLPGIHPLFTYKNAKMILDNKSNHPPQEKLMIAFSAFMDLFWGGRYSIIVPEYFLKIFGKIVDPRFDNRSQHDAQEFQLYLIDALHESMATTSPGKYFGQNYSSNNITKDFNEFKKKTKELSDSRINSLLSLKTISTVKCSVCNYQSVTFDCSSQLSIGLPVVSFLGTSLFKCLEKHYSSEALSDGWKCPMCNEVRKASRCQKIMEFPEVLIIHLKRFEYSNGSSSKNEVNVYFELCDFDMSPFTHQESGINYKVLYDLYAVVSHSGNLNSGHYTSHVKLDNEWIYCNDSRVSYEFDTTKVKSKNAYILYYVLKR</sequence>
<feature type="domain" description="USP" evidence="5">
    <location>
        <begin position="384"/>
        <end position="717"/>
    </location>
</feature>
<dbReference type="SUPFAM" id="SSF54001">
    <property type="entry name" value="Cysteine proteinases"/>
    <property type="match status" value="1"/>
</dbReference>
<proteinExistence type="inferred from homology"/>
<evidence type="ECO:0000256" key="3">
    <source>
        <dbReference type="RuleBase" id="RU366025"/>
    </source>
</evidence>
<dbReference type="EC" id="3.4.19.12" evidence="3"/>
<evidence type="ECO:0000313" key="6">
    <source>
        <dbReference type="Proteomes" id="UP000038045"/>
    </source>
</evidence>
<name>A0A0N5A1H7_PARTI</name>
<comment type="similarity">
    <text evidence="2 3">Belongs to the peptidase C19 family.</text>
</comment>
<dbReference type="GO" id="GO:0004843">
    <property type="term" value="F:cysteine-type deubiquitinase activity"/>
    <property type="evidence" value="ECO:0007669"/>
    <property type="project" value="UniProtKB-UniRule"/>
</dbReference>
<dbReference type="PANTHER" id="PTHR21646">
    <property type="entry name" value="UBIQUITIN CARBOXYL-TERMINAL HYDROLASE"/>
    <property type="match status" value="1"/>
</dbReference>
<dbReference type="PROSITE" id="PS50235">
    <property type="entry name" value="USP_3"/>
    <property type="match status" value="1"/>
</dbReference>
<feature type="compositionally biased region" description="Low complexity" evidence="4">
    <location>
        <begin position="301"/>
        <end position="311"/>
    </location>
</feature>
<dbReference type="InterPro" id="IPR028889">
    <property type="entry name" value="USP"/>
</dbReference>
<dbReference type="PANTHER" id="PTHR21646:SF91">
    <property type="entry name" value="USP DOMAIN-CONTAINING PROTEIN"/>
    <property type="match status" value="1"/>
</dbReference>